<dbReference type="OrthoDB" id="5296580at2"/>
<comment type="caution">
    <text evidence="1">The sequence shown here is derived from an EMBL/GenBank/DDBJ whole genome shotgun (WGS) entry which is preliminary data.</text>
</comment>
<dbReference type="EMBL" id="RSFA01000001">
    <property type="protein sequence ID" value="RSD33088.1"/>
    <property type="molecule type" value="Genomic_DNA"/>
</dbReference>
<evidence type="ECO:0000313" key="2">
    <source>
        <dbReference type="Proteomes" id="UP000269041"/>
    </source>
</evidence>
<organism evidence="1 2">
    <name type="scientific">Vibrio pectenicida</name>
    <dbReference type="NCBI Taxonomy" id="62763"/>
    <lineage>
        <taxon>Bacteria</taxon>
        <taxon>Pseudomonadati</taxon>
        <taxon>Pseudomonadota</taxon>
        <taxon>Gammaproteobacteria</taxon>
        <taxon>Vibrionales</taxon>
        <taxon>Vibrionaceae</taxon>
        <taxon>Vibrio</taxon>
    </lineage>
</organism>
<evidence type="ECO:0008006" key="3">
    <source>
        <dbReference type="Google" id="ProtNLM"/>
    </source>
</evidence>
<accession>A0A427U8Q5</accession>
<reference evidence="1 2" key="1">
    <citation type="submission" date="2018-12" db="EMBL/GenBank/DDBJ databases">
        <title>Genomic taxonomy of the Vibrionaceae family.</title>
        <authorList>
            <person name="Gomez-Gil B."/>
            <person name="Enciso-Ibarra K."/>
        </authorList>
    </citation>
    <scope>NUCLEOTIDE SEQUENCE [LARGE SCALE GENOMIC DNA]</scope>
    <source>
        <strain evidence="1 2">CAIM 594</strain>
    </source>
</reference>
<gene>
    <name evidence="1" type="ORF">EJA03_00680</name>
</gene>
<dbReference type="AlphaFoldDB" id="A0A427U8Q5"/>
<keyword evidence="2" id="KW-1185">Reference proteome</keyword>
<dbReference type="InterPro" id="IPR007446">
    <property type="entry name" value="PilP"/>
</dbReference>
<dbReference type="Pfam" id="PF04351">
    <property type="entry name" value="PilP"/>
    <property type="match status" value="1"/>
</dbReference>
<dbReference type="Proteomes" id="UP000269041">
    <property type="component" value="Unassembled WGS sequence"/>
</dbReference>
<dbReference type="RefSeq" id="WP_125319351.1">
    <property type="nucleotide sequence ID" value="NZ_AP024889.1"/>
</dbReference>
<evidence type="ECO:0000313" key="1">
    <source>
        <dbReference type="EMBL" id="RSD33088.1"/>
    </source>
</evidence>
<protein>
    <recommendedName>
        <fullName evidence="3">Pilus assembly protein PilP</fullName>
    </recommendedName>
</protein>
<dbReference type="Gene3D" id="2.30.30.830">
    <property type="match status" value="1"/>
</dbReference>
<proteinExistence type="predicted"/>
<name>A0A427U8Q5_9VIBR</name>
<sequence length="157" mass="17875">MRVELMMFLSSLLLSYEIKPHLLEEKDYMTSRLNLVSNNDVKLQLKRDPFSVPLLFSEPYHQSSPCYSIKAKTSVHTALVFPLEKLRLAGVIYRQSEYIAMIELPDGTLRAGEVGQEIGLNQAIIINITSDRLEIGQWEAQYEECRLVNGISLAISE</sequence>